<name>X2KQG5_9CAUD</name>
<dbReference type="EMBL" id="KJ127303">
    <property type="protein sequence ID" value="AHN83156.1"/>
    <property type="molecule type" value="Genomic_DNA"/>
</dbReference>
<proteinExistence type="predicted"/>
<dbReference type="Proteomes" id="UP000185281">
    <property type="component" value="Segment"/>
</dbReference>
<dbReference type="Proteomes" id="UP000023563">
    <property type="component" value="Segment"/>
</dbReference>
<evidence type="ECO:0000313" key="1">
    <source>
        <dbReference type="EMBL" id="AHL19654.1"/>
    </source>
</evidence>
<dbReference type="EMBL" id="KJ094032">
    <property type="protein sequence ID" value="AHL19654.1"/>
    <property type="molecule type" value="Genomic_DNA"/>
</dbReference>
<dbReference type="KEGG" id="vg:19526664"/>
<accession>X2KQG5</accession>
<reference evidence="2 3" key="2">
    <citation type="submission" date="2014-01" db="EMBL/GenBank/DDBJ databases">
        <title>Genome sequence of novel bacteriophage, VD13.</title>
        <authorList>
            <person name="DeShong Sadzewicz L."/>
            <person name="Tallon L."/>
            <person name="Fraser C."/>
            <person name="Nagaraj S."/>
            <person name="McCracken C.L."/>
            <person name="Daugherty S."/>
            <person name="Young C."/>
            <person name="Reece M.J."/>
            <person name="Hyman P."/>
        </authorList>
    </citation>
    <scope>NUCLEOTIDE SEQUENCE [LARGE SCALE GENOMIC DNA]</scope>
    <source>
        <strain evidence="2">VD13</strain>
    </source>
</reference>
<sequence>MSKYYFTIMVGNNIMNIIAKSNGLSEEFIDSVTKEVAEGLGEGVEPSQVAVLNIIKLDVEGRLERL</sequence>
<reference evidence="1 4" key="1">
    <citation type="journal article" date="2014" name="Appl. Environ. Microbiol.">
        <title>Comparative genomic and morphological analysis of Listeria phages isolated from farm environments.</title>
        <authorList>
            <person name="Denes T."/>
            <person name="Vongkamjan K."/>
            <person name="Ackermann H.W."/>
            <person name="Moreno Switt A.I."/>
            <person name="Wiedmann M."/>
            <person name="den Bakker H.C."/>
        </authorList>
    </citation>
    <scope>NUCLEOTIDE SEQUENCE [LARGE SCALE GENOMIC DNA]</scope>
</reference>
<keyword evidence="4" id="KW-1185">Reference proteome</keyword>
<evidence type="ECO:0000313" key="4">
    <source>
        <dbReference type="Proteomes" id="UP000185281"/>
    </source>
</evidence>
<evidence type="ECO:0000313" key="3">
    <source>
        <dbReference type="Proteomes" id="UP000023563"/>
    </source>
</evidence>
<evidence type="ECO:0000313" key="2">
    <source>
        <dbReference type="EMBL" id="AHN83156.1"/>
    </source>
</evidence>
<dbReference type="RefSeq" id="YP_009036427.1">
    <property type="nucleotide sequence ID" value="NC_024212.1"/>
</dbReference>
<dbReference type="OrthoDB" id="23542at10239"/>
<gene>
    <name evidence="1" type="ORF">VD13_069</name>
    <name evidence="2" type="ORF">X878_0068</name>
</gene>
<protein>
    <submittedName>
        <fullName evidence="2">Uncharacterized protein</fullName>
    </submittedName>
</protein>
<organism evidence="2 3">
    <name type="scientific">Enterococcus phage VD13</name>
    <dbReference type="NCBI Taxonomy" id="1458851"/>
    <lineage>
        <taxon>Viruses</taxon>
        <taxon>Duplodnaviria</taxon>
        <taxon>Heunggongvirae</taxon>
        <taxon>Uroviricota</taxon>
        <taxon>Caudoviricetes</taxon>
        <taxon>Saphexavirus</taxon>
        <taxon>Saphexavirus VD13</taxon>
    </lineage>
</organism>
<dbReference type="GeneID" id="19526664"/>